<accession>A0A0M3HLX9</accession>
<keyword evidence="1" id="KW-0677">Repeat</keyword>
<feature type="domain" description="RIMS-binding protein 1/2/3 Fn3" evidence="2">
    <location>
        <begin position="2"/>
        <end position="57"/>
    </location>
</feature>
<evidence type="ECO:0000313" key="3">
    <source>
        <dbReference type="Proteomes" id="UP000036681"/>
    </source>
</evidence>
<evidence type="ECO:0000313" key="4">
    <source>
        <dbReference type="WBParaSite" id="ALUE_0000252401-mRNA-1"/>
    </source>
</evidence>
<dbReference type="WBParaSite" id="ALUE_0000252401-mRNA-1">
    <property type="protein sequence ID" value="ALUE_0000252401-mRNA-1"/>
    <property type="gene ID" value="ALUE_0000252401"/>
</dbReference>
<dbReference type="Pfam" id="PF25523">
    <property type="entry name" value="Ig_RIMBP2"/>
    <property type="match status" value="1"/>
</dbReference>
<dbReference type="GO" id="GO:0045202">
    <property type="term" value="C:synapse"/>
    <property type="evidence" value="ECO:0007669"/>
    <property type="project" value="GOC"/>
</dbReference>
<dbReference type="PANTHER" id="PTHR14234">
    <property type="entry name" value="RIM BINDING PROTEIN-RELATED"/>
    <property type="match status" value="1"/>
</dbReference>
<keyword evidence="3" id="KW-1185">Reference proteome</keyword>
<protein>
    <submittedName>
        <fullName evidence="4">Fibronectin type-III domain-containing protein</fullName>
    </submittedName>
</protein>
<proteinExistence type="predicted"/>
<organism evidence="3 4">
    <name type="scientific">Ascaris lumbricoides</name>
    <name type="common">Giant roundworm</name>
    <dbReference type="NCBI Taxonomy" id="6252"/>
    <lineage>
        <taxon>Eukaryota</taxon>
        <taxon>Metazoa</taxon>
        <taxon>Ecdysozoa</taxon>
        <taxon>Nematoda</taxon>
        <taxon>Chromadorea</taxon>
        <taxon>Rhabditida</taxon>
        <taxon>Spirurina</taxon>
        <taxon>Ascaridomorpha</taxon>
        <taxon>Ascaridoidea</taxon>
        <taxon>Ascarididae</taxon>
        <taxon>Ascaris</taxon>
    </lineage>
</organism>
<reference evidence="4" key="1">
    <citation type="submission" date="2017-02" db="UniProtKB">
        <authorList>
            <consortium name="WormBaseParasite"/>
        </authorList>
    </citation>
    <scope>IDENTIFICATION</scope>
</reference>
<dbReference type="InterPro" id="IPR057884">
    <property type="entry name" value="FN3_RIM-BP1/2/3"/>
</dbReference>
<evidence type="ECO:0000256" key="1">
    <source>
        <dbReference type="ARBA" id="ARBA00022737"/>
    </source>
</evidence>
<dbReference type="GO" id="GO:0007274">
    <property type="term" value="P:neuromuscular synaptic transmission"/>
    <property type="evidence" value="ECO:0007669"/>
    <property type="project" value="TreeGrafter"/>
</dbReference>
<dbReference type="Gene3D" id="2.60.40.10">
    <property type="entry name" value="Immunoglobulins"/>
    <property type="match status" value="1"/>
</dbReference>
<dbReference type="PANTHER" id="PTHR14234:SF19">
    <property type="entry name" value="RIM-BINDING PROTEIN, ISOFORM F"/>
    <property type="match status" value="1"/>
</dbReference>
<dbReference type="InterPro" id="IPR013783">
    <property type="entry name" value="Ig-like_fold"/>
</dbReference>
<dbReference type="Proteomes" id="UP000036681">
    <property type="component" value="Unplaced"/>
</dbReference>
<sequence>MGPQPGTLLVSWTPVVTQPLPPSRAAVHSYLVYADGRNIAQVPNASGQFMLICISFISFVVNGGGGNGRTSVVTGHKPISACRCSYVSAKTM</sequence>
<evidence type="ECO:0000259" key="2">
    <source>
        <dbReference type="Pfam" id="PF25523"/>
    </source>
</evidence>
<name>A0A0M3HLX9_ASCLU</name>
<dbReference type="InterPro" id="IPR040325">
    <property type="entry name" value="RIMBP1/2/3"/>
</dbReference>
<dbReference type="AlphaFoldDB" id="A0A0M3HLX9"/>